<protein>
    <recommendedName>
        <fullName evidence="5">HTH myb-type domain-containing protein</fullName>
    </recommendedName>
</protein>
<organism evidence="6 7">
    <name type="scientific">Protea cynaroides</name>
    <dbReference type="NCBI Taxonomy" id="273540"/>
    <lineage>
        <taxon>Eukaryota</taxon>
        <taxon>Viridiplantae</taxon>
        <taxon>Streptophyta</taxon>
        <taxon>Embryophyta</taxon>
        <taxon>Tracheophyta</taxon>
        <taxon>Spermatophyta</taxon>
        <taxon>Magnoliopsida</taxon>
        <taxon>Proteales</taxon>
        <taxon>Proteaceae</taxon>
        <taxon>Protea</taxon>
    </lineage>
</organism>
<evidence type="ECO:0000256" key="3">
    <source>
        <dbReference type="ARBA" id="ARBA00023242"/>
    </source>
</evidence>
<dbReference type="PROSITE" id="PS51294">
    <property type="entry name" value="HTH_MYB"/>
    <property type="match status" value="1"/>
</dbReference>
<reference evidence="6" key="1">
    <citation type="journal article" date="2023" name="Plant J.">
        <title>The genome of the king protea, Protea cynaroides.</title>
        <authorList>
            <person name="Chang J."/>
            <person name="Duong T.A."/>
            <person name="Schoeman C."/>
            <person name="Ma X."/>
            <person name="Roodt D."/>
            <person name="Barker N."/>
            <person name="Li Z."/>
            <person name="Van de Peer Y."/>
            <person name="Mizrachi E."/>
        </authorList>
    </citation>
    <scope>NUCLEOTIDE SEQUENCE</scope>
    <source>
        <tissue evidence="6">Young leaves</tissue>
    </source>
</reference>
<feature type="compositionally biased region" description="Basic and acidic residues" evidence="4">
    <location>
        <begin position="244"/>
        <end position="254"/>
    </location>
</feature>
<keyword evidence="7" id="KW-1185">Reference proteome</keyword>
<feature type="region of interest" description="Disordered" evidence="4">
    <location>
        <begin position="97"/>
        <end position="278"/>
    </location>
</feature>
<name>A0A9Q0R2B9_9MAGN</name>
<dbReference type="EMBL" id="JAMYWD010000001">
    <property type="protein sequence ID" value="KAJ4980815.1"/>
    <property type="molecule type" value="Genomic_DNA"/>
</dbReference>
<evidence type="ECO:0000256" key="4">
    <source>
        <dbReference type="SAM" id="MobiDB-lite"/>
    </source>
</evidence>
<dbReference type="GO" id="GO:0003677">
    <property type="term" value="F:DNA binding"/>
    <property type="evidence" value="ECO:0007669"/>
    <property type="project" value="InterPro"/>
</dbReference>
<keyword evidence="1" id="KW-0805">Transcription regulation</keyword>
<evidence type="ECO:0000259" key="5">
    <source>
        <dbReference type="PROSITE" id="PS51294"/>
    </source>
</evidence>
<accession>A0A9Q0R2B9</accession>
<feature type="region of interest" description="Disordered" evidence="4">
    <location>
        <begin position="310"/>
        <end position="334"/>
    </location>
</feature>
<feature type="region of interest" description="Disordered" evidence="4">
    <location>
        <begin position="1"/>
        <end position="31"/>
    </location>
</feature>
<dbReference type="AlphaFoldDB" id="A0A9Q0R2B9"/>
<feature type="compositionally biased region" description="Basic and acidic residues" evidence="4">
    <location>
        <begin position="159"/>
        <end position="173"/>
    </location>
</feature>
<keyword evidence="3" id="KW-0539">Nucleus</keyword>
<feature type="domain" description="HTH myb-type" evidence="5">
    <location>
        <begin position="36"/>
        <end position="96"/>
    </location>
</feature>
<dbReference type="FunFam" id="1.10.10.60:FF:000002">
    <property type="entry name" value="Myb family transcription factor"/>
    <property type="match status" value="1"/>
</dbReference>
<dbReference type="InterPro" id="IPR001005">
    <property type="entry name" value="SANT/Myb"/>
</dbReference>
<dbReference type="NCBIfam" id="TIGR01557">
    <property type="entry name" value="myb_SHAQKYF"/>
    <property type="match status" value="1"/>
</dbReference>
<dbReference type="PANTHER" id="PTHR31499">
    <property type="entry name" value="MYB FAMILY TRANSCRIPTION FACTOR PHL11"/>
    <property type="match status" value="1"/>
</dbReference>
<dbReference type="InterPro" id="IPR017930">
    <property type="entry name" value="Myb_dom"/>
</dbReference>
<dbReference type="Pfam" id="PF00249">
    <property type="entry name" value="Myb_DNA-binding"/>
    <property type="match status" value="1"/>
</dbReference>
<proteinExistence type="predicted"/>
<dbReference type="Gene3D" id="1.10.10.60">
    <property type="entry name" value="Homeodomain-like"/>
    <property type="match status" value="1"/>
</dbReference>
<gene>
    <name evidence="6" type="ORF">NE237_031652</name>
</gene>
<dbReference type="InterPro" id="IPR046955">
    <property type="entry name" value="PHR1-like"/>
</dbReference>
<feature type="compositionally biased region" description="Basic and acidic residues" evidence="4">
    <location>
        <begin position="318"/>
        <end position="334"/>
    </location>
</feature>
<dbReference type="Proteomes" id="UP001141806">
    <property type="component" value="Unassembled WGS sequence"/>
</dbReference>
<evidence type="ECO:0000256" key="2">
    <source>
        <dbReference type="ARBA" id="ARBA00023163"/>
    </source>
</evidence>
<dbReference type="PANTHER" id="PTHR31499:SF79">
    <property type="entry name" value="HTH MYB-TYPE DOMAIN-CONTAINING PROTEIN"/>
    <property type="match status" value="1"/>
</dbReference>
<evidence type="ECO:0000313" key="7">
    <source>
        <dbReference type="Proteomes" id="UP001141806"/>
    </source>
</evidence>
<dbReference type="SUPFAM" id="SSF46689">
    <property type="entry name" value="Homeodomain-like"/>
    <property type="match status" value="1"/>
</dbReference>
<feature type="compositionally biased region" description="Low complexity" evidence="4">
    <location>
        <begin position="7"/>
        <end position="19"/>
    </location>
</feature>
<dbReference type="InterPro" id="IPR009057">
    <property type="entry name" value="Homeodomain-like_sf"/>
</dbReference>
<comment type="caution">
    <text evidence="6">The sequence shown here is derived from an EMBL/GenBank/DDBJ whole genome shotgun (WGS) entry which is preliminary data.</text>
</comment>
<keyword evidence="2" id="KW-0804">Transcription</keyword>
<feature type="compositionally biased region" description="Basic and acidic residues" evidence="4">
    <location>
        <begin position="135"/>
        <end position="148"/>
    </location>
</feature>
<evidence type="ECO:0000256" key="1">
    <source>
        <dbReference type="ARBA" id="ARBA00023015"/>
    </source>
</evidence>
<evidence type="ECO:0000313" key="6">
    <source>
        <dbReference type="EMBL" id="KAJ4980815.1"/>
    </source>
</evidence>
<dbReference type="OrthoDB" id="60033at2759"/>
<sequence>MNQPKTVSSSSSVRPLLPRQNLEITPYSRGSTNTILSSRQRLRWTHELHERFVDAVEKLGGPDRATPKGVLRAMGVLGLTTFHVKSHLQKYRLAAHVPESSADGNGKKSDKKQAGNVTLSSDDSSKAQKSPMLEWKTEEQKQLHEPPEVQRQLQMGEPDQVKHQKVTKEHHQLSADLSEVSVSEIPAPVTVDSGPETVNIEPSAPSGPPSQGKAANGCYPAPASADSSHKSVKTEQSAPSLSKPLHDEAPKECAPDPVSADLESDRTKSWTTDPASGSPIRAAMVRSVLAVESFSSPHETSVLDTTNFRVGSPVEAPEGEKLAKKQRVDEGPAC</sequence>
<dbReference type="GO" id="GO:0003700">
    <property type="term" value="F:DNA-binding transcription factor activity"/>
    <property type="evidence" value="ECO:0007669"/>
    <property type="project" value="InterPro"/>
</dbReference>
<dbReference type="InterPro" id="IPR006447">
    <property type="entry name" value="Myb_dom_plants"/>
</dbReference>